<evidence type="ECO:0008006" key="2">
    <source>
        <dbReference type="Google" id="ProtNLM"/>
    </source>
</evidence>
<dbReference type="EMBL" id="AVFJ02000078">
    <property type="protein sequence ID" value="KPL56294.1"/>
    <property type="molecule type" value="Genomic_DNA"/>
</dbReference>
<dbReference type="AlphaFoldDB" id="A0A837NJ13"/>
<comment type="caution">
    <text evidence="1">The sequence shown here is derived from an EMBL/GenBank/DDBJ whole genome shotgun (WGS) entry which is preliminary data.</text>
</comment>
<proteinExistence type="predicted"/>
<protein>
    <recommendedName>
        <fullName evidence="2">Prophage protein</fullName>
    </recommendedName>
</protein>
<sequence length="72" mass="8518">MKFYRKQPIKAEQFDGSNEMVDKYHVRCDVEYMVSDDPLEYQAVPYEIETLDGWDMVDPRIFKNLYGGKGNC</sequence>
<dbReference type="RefSeq" id="WP_054519278.1">
    <property type="nucleotide sequence ID" value="NZ_CP076824.1"/>
</dbReference>
<accession>A0A837NJ13</accession>
<name>A0A837NJ13_LACPN</name>
<organism evidence="1">
    <name type="scientific">Lactiplantibacillus plantarum 2025</name>
    <dbReference type="NCBI Taxonomy" id="1385856"/>
    <lineage>
        <taxon>Bacteria</taxon>
        <taxon>Bacillati</taxon>
        <taxon>Bacillota</taxon>
        <taxon>Bacilli</taxon>
        <taxon>Lactobacillales</taxon>
        <taxon>Lactobacillaceae</taxon>
        <taxon>Lactiplantibacillus</taxon>
    </lineage>
</organism>
<evidence type="ECO:0000313" key="1">
    <source>
        <dbReference type="EMBL" id="KPL56294.1"/>
    </source>
</evidence>
<gene>
    <name evidence="1" type="ORF">N876_0213955</name>
</gene>
<reference evidence="1" key="1">
    <citation type="journal article" date="2016" name="Genome Announc.">
        <title>Draft Genome Sequence of Lactobacillus plantarum 2025.</title>
        <authorList>
            <person name="Karlyshev A.V."/>
            <person name="Khlebnikov V.C."/>
            <person name="Kosarev I.V."/>
            <person name="Abramov V.M."/>
        </authorList>
    </citation>
    <scope>NUCLEOTIDE SEQUENCE [LARGE SCALE GENOMIC DNA]</scope>
    <source>
        <strain evidence="1">2025</strain>
    </source>
</reference>